<dbReference type="AlphaFoldDB" id="A0A3S1BDS6"/>
<sequence length="118" mass="13583">MTCEEQRKIFFRQANKMTSRVSVWYMGALCVLLMLTSVDQSEARPSQTNQKAPSPHCMRMCKDRCFQLTYNCWLGTCVLCFFSCPESCLPTHQEGPAHPMQAQTFQDFFPQSGPEQNK</sequence>
<keyword evidence="2" id="KW-1185">Reference proteome</keyword>
<comment type="caution">
    <text evidence="1">The sequence shown here is derived from an EMBL/GenBank/DDBJ whole genome shotgun (WGS) entry which is preliminary data.</text>
</comment>
<gene>
    <name evidence="1" type="ORF">EGW08_011024</name>
</gene>
<evidence type="ECO:0000313" key="1">
    <source>
        <dbReference type="EMBL" id="RUS81230.1"/>
    </source>
</evidence>
<reference evidence="1 2" key="1">
    <citation type="submission" date="2019-01" db="EMBL/GenBank/DDBJ databases">
        <title>A draft genome assembly of the solar-powered sea slug Elysia chlorotica.</title>
        <authorList>
            <person name="Cai H."/>
            <person name="Li Q."/>
            <person name="Fang X."/>
            <person name="Li J."/>
            <person name="Curtis N.E."/>
            <person name="Altenburger A."/>
            <person name="Shibata T."/>
            <person name="Feng M."/>
            <person name="Maeda T."/>
            <person name="Schwartz J.A."/>
            <person name="Shigenobu S."/>
            <person name="Lundholm N."/>
            <person name="Nishiyama T."/>
            <person name="Yang H."/>
            <person name="Hasebe M."/>
            <person name="Li S."/>
            <person name="Pierce S.K."/>
            <person name="Wang J."/>
        </authorList>
    </citation>
    <scope>NUCLEOTIDE SEQUENCE [LARGE SCALE GENOMIC DNA]</scope>
    <source>
        <strain evidence="1">EC2010</strain>
        <tissue evidence="1">Whole organism of an adult</tissue>
    </source>
</reference>
<accession>A0A3S1BDS6</accession>
<name>A0A3S1BDS6_ELYCH</name>
<protein>
    <submittedName>
        <fullName evidence="1">Uncharacterized protein</fullName>
    </submittedName>
</protein>
<dbReference type="EMBL" id="RQTK01000349">
    <property type="protein sequence ID" value="RUS81230.1"/>
    <property type="molecule type" value="Genomic_DNA"/>
</dbReference>
<organism evidence="1 2">
    <name type="scientific">Elysia chlorotica</name>
    <name type="common">Eastern emerald elysia</name>
    <name type="synonym">Sea slug</name>
    <dbReference type="NCBI Taxonomy" id="188477"/>
    <lineage>
        <taxon>Eukaryota</taxon>
        <taxon>Metazoa</taxon>
        <taxon>Spiralia</taxon>
        <taxon>Lophotrochozoa</taxon>
        <taxon>Mollusca</taxon>
        <taxon>Gastropoda</taxon>
        <taxon>Heterobranchia</taxon>
        <taxon>Euthyneura</taxon>
        <taxon>Panpulmonata</taxon>
        <taxon>Sacoglossa</taxon>
        <taxon>Placobranchoidea</taxon>
        <taxon>Plakobranchidae</taxon>
        <taxon>Elysia</taxon>
    </lineage>
</organism>
<evidence type="ECO:0000313" key="2">
    <source>
        <dbReference type="Proteomes" id="UP000271974"/>
    </source>
</evidence>
<proteinExistence type="predicted"/>
<dbReference type="Proteomes" id="UP000271974">
    <property type="component" value="Unassembled WGS sequence"/>
</dbReference>